<gene>
    <name evidence="1" type="ORF">Vbra_6765</name>
</gene>
<dbReference type="EMBL" id="CDMY01000040">
    <property type="protein sequence ID" value="CEL92027.1"/>
    <property type="molecule type" value="Genomic_DNA"/>
</dbReference>
<accession>A0A0G4E9G6</accession>
<dbReference type="PANTHER" id="PTHR47026">
    <property type="entry name" value="PIGMENTOSA GTPASE REGULATOR-LIKE PROTEIN, PUTATIVE-RELATED"/>
    <property type="match status" value="1"/>
</dbReference>
<name>A0A0G4E9G6_VITBC</name>
<keyword evidence="2" id="KW-1185">Reference proteome</keyword>
<dbReference type="OrthoDB" id="445416at2759"/>
<dbReference type="AlphaFoldDB" id="A0A0G4E9G6"/>
<evidence type="ECO:0000313" key="2">
    <source>
        <dbReference type="Proteomes" id="UP000041254"/>
    </source>
</evidence>
<dbReference type="InParanoid" id="A0A0G4E9G6"/>
<evidence type="ECO:0000313" key="1">
    <source>
        <dbReference type="EMBL" id="CEL92027.1"/>
    </source>
</evidence>
<organism evidence="1 2">
    <name type="scientific">Vitrella brassicaformis (strain CCMP3155)</name>
    <dbReference type="NCBI Taxonomy" id="1169540"/>
    <lineage>
        <taxon>Eukaryota</taxon>
        <taxon>Sar</taxon>
        <taxon>Alveolata</taxon>
        <taxon>Colpodellida</taxon>
        <taxon>Vitrellaceae</taxon>
        <taxon>Vitrella</taxon>
    </lineage>
</organism>
<protein>
    <submittedName>
        <fullName evidence="1">Uncharacterized protein</fullName>
    </submittedName>
</protein>
<dbReference type="PANTHER" id="PTHR47026:SF2">
    <property type="entry name" value="FLAGELLAR ASSOCIATED PROTEIN"/>
    <property type="match status" value="1"/>
</dbReference>
<dbReference type="Proteomes" id="UP000041254">
    <property type="component" value="Unassembled WGS sequence"/>
</dbReference>
<reference evidence="1 2" key="1">
    <citation type="submission" date="2014-11" db="EMBL/GenBank/DDBJ databases">
        <authorList>
            <person name="Zhu J."/>
            <person name="Qi W."/>
            <person name="Song R."/>
        </authorList>
    </citation>
    <scope>NUCLEOTIDE SEQUENCE [LARGE SCALE GENOMIC DNA]</scope>
</reference>
<dbReference type="STRING" id="1169540.A0A0G4E9G6"/>
<dbReference type="VEuPathDB" id="CryptoDB:Vbra_6765"/>
<sequence length="385" mass="43794">MDCERDGSLDALEQPAVPLDCNETFKATNDDLSGLHAPAEAHDIAQVQSDVVHPAESEAAPVEELQQIQRQLRELESAGQYDRAAALRVHHDRVRQEEEERQQRLVVEAQSEELQMVEDWQRQQFLQFSNAWDKYMADYEATAYASLERLQEQHTNEVAEYHRSLVSYFQARKAKSSVSLLELRKKQAALARLGAYGEAHIVQVQADHLEREERRQHEAATSNLIAKKEDKLRQSQHLELQALLRRIQRDRAEQIKKRQIDSARLIQRNKNLKQDLLKRQVGKMAKSPHLHKSICHSFSCVSQFTEAQRAGQAIKHVLGRPLDSHTATTAAATTSNASPSTCLRRTADDFFTDEVPSMKSARLTSRAALTMTYGESQCARAVVRK</sequence>
<proteinExistence type="predicted"/>